<protein>
    <recommendedName>
        <fullName evidence="3">Transcriptional regulator</fullName>
    </recommendedName>
</protein>
<reference evidence="1 2" key="1">
    <citation type="submission" date="2015-11" db="EMBL/GenBank/DDBJ databases">
        <title>Expanding the genomic diversity of Burkholderia species for the development of highly accurate diagnostics.</title>
        <authorList>
            <person name="Sahl J."/>
            <person name="Keim P."/>
            <person name="Wagner D."/>
        </authorList>
    </citation>
    <scope>NUCLEOTIDE SEQUENCE [LARGE SCALE GENOMIC DNA]</scope>
    <source>
        <strain evidence="1 2">MSMB1808WGS</strain>
    </source>
</reference>
<sequence>MNELEVQSRNVLEGVLSRVPIVNVDDITLDLPTNEGRIALFVDIRAAGKPYRLLCEVLPNGQPRYVRHALLRLREHAARAASGIVPILIAPYFSPGTRTLCQQHCVGYLDFEGNAQLAFGGVFIERQLTERATTERRELKSLFKPKSARVLRAMLRAPERSWKVAELADATGVSVGQVSNVRAGLLNREWAATTQEGIRLSEPGAVIDAWRDIYEGATGERYALYTTLHGAALEKAARDVLGARDTEHPAAAFASFSAANWIAPYGRSAIQYFYATKVGYDRLTAALNLKPAPQGENVVITLVGDDGVLADTIEPAPGAVCTSLVQTYLDLTLAGERGMEAARHLREATMKWQP</sequence>
<organism evidence="1 2">
    <name type="scientific">Burkholderia ubonensis</name>
    <dbReference type="NCBI Taxonomy" id="101571"/>
    <lineage>
        <taxon>Bacteria</taxon>
        <taxon>Pseudomonadati</taxon>
        <taxon>Pseudomonadota</taxon>
        <taxon>Betaproteobacteria</taxon>
        <taxon>Burkholderiales</taxon>
        <taxon>Burkholderiaceae</taxon>
        <taxon>Burkholderia</taxon>
        <taxon>Burkholderia cepacia complex</taxon>
    </lineage>
</organism>
<evidence type="ECO:0008006" key="3">
    <source>
        <dbReference type="Google" id="ProtNLM"/>
    </source>
</evidence>
<evidence type="ECO:0000313" key="2">
    <source>
        <dbReference type="Proteomes" id="UP000056453"/>
    </source>
</evidence>
<accession>A0AAW3N1T0</accession>
<dbReference type="AlphaFoldDB" id="A0AAW3N1T0"/>
<comment type="caution">
    <text evidence="1">The sequence shown here is derived from an EMBL/GenBank/DDBJ whole genome shotgun (WGS) entry which is preliminary data.</text>
</comment>
<evidence type="ECO:0000313" key="1">
    <source>
        <dbReference type="EMBL" id="KVQ01781.1"/>
    </source>
</evidence>
<name>A0AAW3N1T0_9BURK</name>
<dbReference type="RefSeq" id="WP_059953154.1">
    <property type="nucleotide sequence ID" value="NZ_LPAB01000039.1"/>
</dbReference>
<gene>
    <name evidence="1" type="ORF">WJ96_32785</name>
</gene>
<proteinExistence type="predicted"/>
<dbReference type="EMBL" id="LPBJ01000021">
    <property type="protein sequence ID" value="KVQ01781.1"/>
    <property type="molecule type" value="Genomic_DNA"/>
</dbReference>
<keyword evidence="2" id="KW-1185">Reference proteome</keyword>
<dbReference type="Proteomes" id="UP000056453">
    <property type="component" value="Unassembled WGS sequence"/>
</dbReference>